<name>A0A4R2P8M6_9BACL</name>
<evidence type="ECO:0000256" key="2">
    <source>
        <dbReference type="ARBA" id="ARBA00022797"/>
    </source>
</evidence>
<evidence type="ECO:0000256" key="6">
    <source>
        <dbReference type="ARBA" id="ARBA00023163"/>
    </source>
</evidence>
<evidence type="ECO:0000256" key="4">
    <source>
        <dbReference type="ARBA" id="ARBA00023015"/>
    </source>
</evidence>
<proteinExistence type="predicted"/>
<dbReference type="InterPro" id="IPR035965">
    <property type="entry name" value="PAS-like_dom_sf"/>
</dbReference>
<evidence type="ECO:0000256" key="7">
    <source>
        <dbReference type="ARBA" id="ARBA00029500"/>
    </source>
</evidence>
<dbReference type="Gene3D" id="1.10.8.60">
    <property type="match status" value="1"/>
</dbReference>
<dbReference type="GO" id="GO:0006355">
    <property type="term" value="P:regulation of DNA-templated transcription"/>
    <property type="evidence" value="ECO:0007669"/>
    <property type="project" value="InterPro"/>
</dbReference>
<evidence type="ECO:0000256" key="1">
    <source>
        <dbReference type="ARBA" id="ARBA00022741"/>
    </source>
</evidence>
<keyword evidence="2" id="KW-0058">Aromatic hydrocarbons catabolism</keyword>
<keyword evidence="4" id="KW-0805">Transcription regulation</keyword>
<dbReference type="Proteomes" id="UP000295416">
    <property type="component" value="Unassembled WGS sequence"/>
</dbReference>
<dbReference type="InterPro" id="IPR027417">
    <property type="entry name" value="P-loop_NTPase"/>
</dbReference>
<dbReference type="PROSITE" id="PS00688">
    <property type="entry name" value="SIGMA54_INTERACT_3"/>
    <property type="match status" value="1"/>
</dbReference>
<keyword evidence="1" id="KW-0547">Nucleotide-binding</keyword>
<dbReference type="PROSITE" id="PS00676">
    <property type="entry name" value="SIGMA54_INTERACT_2"/>
    <property type="match status" value="1"/>
</dbReference>
<evidence type="ECO:0000313" key="12">
    <source>
        <dbReference type="EMBL" id="TCP30195.1"/>
    </source>
</evidence>
<dbReference type="InterPro" id="IPR002078">
    <property type="entry name" value="Sigma_54_int"/>
</dbReference>
<dbReference type="AlphaFoldDB" id="A0A4R2P8M6"/>
<dbReference type="InterPro" id="IPR058031">
    <property type="entry name" value="AAA_lid_NorR"/>
</dbReference>
<dbReference type="PANTHER" id="PTHR32071:SF57">
    <property type="entry name" value="C4-DICARBOXYLATE TRANSPORT TRANSCRIPTIONAL REGULATORY PROTEIN DCTD"/>
    <property type="match status" value="1"/>
</dbReference>
<dbReference type="Pfam" id="PF13426">
    <property type="entry name" value="PAS_9"/>
    <property type="match status" value="1"/>
</dbReference>
<protein>
    <recommendedName>
        <fullName evidence="7">HTH-type transcriptional regulatory protein TyrR</fullName>
    </recommendedName>
</protein>
<dbReference type="PROSITE" id="PS50113">
    <property type="entry name" value="PAC"/>
    <property type="match status" value="1"/>
</dbReference>
<evidence type="ECO:0000259" key="9">
    <source>
        <dbReference type="PROSITE" id="PS50045"/>
    </source>
</evidence>
<dbReference type="InterPro" id="IPR000700">
    <property type="entry name" value="PAS-assoc_C"/>
</dbReference>
<dbReference type="PANTHER" id="PTHR32071">
    <property type="entry name" value="TRANSCRIPTIONAL REGULATORY PROTEIN"/>
    <property type="match status" value="1"/>
</dbReference>
<keyword evidence="8" id="KW-0175">Coiled coil</keyword>
<comment type="caution">
    <text evidence="12">The sequence shown here is derived from an EMBL/GenBank/DDBJ whole genome shotgun (WGS) entry which is preliminary data.</text>
</comment>
<accession>A0A4R2P8M6</accession>
<evidence type="ECO:0000256" key="3">
    <source>
        <dbReference type="ARBA" id="ARBA00022840"/>
    </source>
</evidence>
<evidence type="ECO:0000259" key="10">
    <source>
        <dbReference type="PROSITE" id="PS50112"/>
    </source>
</evidence>
<dbReference type="GO" id="GO:0005524">
    <property type="term" value="F:ATP binding"/>
    <property type="evidence" value="ECO:0007669"/>
    <property type="project" value="UniProtKB-KW"/>
</dbReference>
<dbReference type="Gene3D" id="3.40.50.300">
    <property type="entry name" value="P-loop containing nucleotide triphosphate hydrolases"/>
    <property type="match status" value="1"/>
</dbReference>
<keyword evidence="3" id="KW-0067">ATP-binding</keyword>
<dbReference type="Pfam" id="PF18024">
    <property type="entry name" value="HTH_50"/>
    <property type="match status" value="1"/>
</dbReference>
<dbReference type="SUPFAM" id="SSF55785">
    <property type="entry name" value="PYP-like sensor domain (PAS domain)"/>
    <property type="match status" value="1"/>
</dbReference>
<dbReference type="InterPro" id="IPR000014">
    <property type="entry name" value="PAS"/>
</dbReference>
<dbReference type="PROSITE" id="PS00675">
    <property type="entry name" value="SIGMA54_INTERACT_1"/>
    <property type="match status" value="1"/>
</dbReference>
<dbReference type="InterPro" id="IPR025944">
    <property type="entry name" value="Sigma_54_int_dom_CS"/>
</dbReference>
<dbReference type="InterPro" id="IPR003593">
    <property type="entry name" value="AAA+_ATPase"/>
</dbReference>
<reference evidence="12 13" key="1">
    <citation type="submission" date="2019-03" db="EMBL/GenBank/DDBJ databases">
        <title>Genomic Encyclopedia of Type Strains, Phase IV (KMG-IV): sequencing the most valuable type-strain genomes for metagenomic binning, comparative biology and taxonomic classification.</title>
        <authorList>
            <person name="Goeker M."/>
        </authorList>
    </citation>
    <scope>NUCLEOTIDE SEQUENCE [LARGE SCALE GENOMIC DNA]</scope>
    <source>
        <strain evidence="12 13">DSM 19377</strain>
    </source>
</reference>
<evidence type="ECO:0000256" key="5">
    <source>
        <dbReference type="ARBA" id="ARBA00023125"/>
    </source>
</evidence>
<keyword evidence="6" id="KW-0804">Transcription</keyword>
<dbReference type="SMART" id="SM00382">
    <property type="entry name" value="AAA"/>
    <property type="match status" value="1"/>
</dbReference>
<gene>
    <name evidence="12" type="ORF">EV207_10618</name>
</gene>
<dbReference type="Pfam" id="PF00158">
    <property type="entry name" value="Sigma54_activat"/>
    <property type="match status" value="1"/>
</dbReference>
<dbReference type="GO" id="GO:0003677">
    <property type="term" value="F:DNA binding"/>
    <property type="evidence" value="ECO:0007669"/>
    <property type="project" value="UniProtKB-KW"/>
</dbReference>
<feature type="domain" description="Sigma-54 factor interaction" evidence="9">
    <location>
        <begin position="232"/>
        <end position="461"/>
    </location>
</feature>
<evidence type="ECO:0000256" key="8">
    <source>
        <dbReference type="SAM" id="Coils"/>
    </source>
</evidence>
<sequence length="552" mass="62810">MNDSSFGSTVFSKEGHVLCHNDAAADLLSMEGPFTNINQMPDDVQNTFFKCSLEGGADHSFGAVRLHFQRVEKQKEYRVLLIVYNDPHYFELEQIINQSFDEILVTDGDGVITKVSKKCEELYGLSEEVLIGQKTADLANRHVFTPSLTPVVQKEKKKVSCIQGTRTGKRLYVIGNPIFDDDGEIYRIVFNSREVSEIEMLESRLQQTENLLNQYRTELRQLRQLVSGEKEVVYQSNEMKEVFQLAAKVAPVDSTVLIAGETGVGKGVMARYIHQEGNRNNNKIIEINCGAIPENLIESELFGYEKGAFTGANKAGKKGVIELADGGTLFLDEVADLSLNVQVKLLQFLQDSCFRRVGGNEPIHVNTRIIAATNQDLPQLVKEKKFREDLFYRLNVVPMMIPPLRHRKDDIAVLVDHFLTQLNLKYQMNKRISDDVYQYLLRYHWPGNVRELENLIERLVVTCEGSKVTIEGLPTYLIDYKSHIQEGIVVKDIIPLKQAVEDLERQLVTQAYLKYKNTYKCAEALQVNQSTVVRKIKKYAKHGKLKNLLTEN</sequence>
<dbReference type="InterPro" id="IPR009057">
    <property type="entry name" value="Homeodomain-like_sf"/>
</dbReference>
<feature type="coiled-coil region" evidence="8">
    <location>
        <begin position="191"/>
        <end position="232"/>
    </location>
</feature>
<dbReference type="PROSITE" id="PS50045">
    <property type="entry name" value="SIGMA54_INTERACT_4"/>
    <property type="match status" value="1"/>
</dbReference>
<feature type="domain" description="PAC" evidence="11">
    <location>
        <begin position="155"/>
        <end position="207"/>
    </location>
</feature>
<feature type="domain" description="PAS" evidence="10">
    <location>
        <begin position="88"/>
        <end position="133"/>
    </location>
</feature>
<dbReference type="CDD" id="cd00009">
    <property type="entry name" value="AAA"/>
    <property type="match status" value="1"/>
</dbReference>
<dbReference type="SUPFAM" id="SSF52540">
    <property type="entry name" value="P-loop containing nucleoside triphosphate hydrolases"/>
    <property type="match status" value="1"/>
</dbReference>
<dbReference type="PROSITE" id="PS50112">
    <property type="entry name" value="PAS"/>
    <property type="match status" value="1"/>
</dbReference>
<dbReference type="FunFam" id="3.40.50.300:FF:000006">
    <property type="entry name" value="DNA-binding transcriptional regulator NtrC"/>
    <property type="match status" value="1"/>
</dbReference>
<dbReference type="SUPFAM" id="SSF46689">
    <property type="entry name" value="Homeodomain-like"/>
    <property type="match status" value="1"/>
</dbReference>
<dbReference type="NCBIfam" id="TIGR00229">
    <property type="entry name" value="sensory_box"/>
    <property type="match status" value="1"/>
</dbReference>
<organism evidence="12 13">
    <name type="scientific">Scopulibacillus darangshiensis</name>
    <dbReference type="NCBI Taxonomy" id="442528"/>
    <lineage>
        <taxon>Bacteria</taxon>
        <taxon>Bacillati</taxon>
        <taxon>Bacillota</taxon>
        <taxon>Bacilli</taxon>
        <taxon>Bacillales</taxon>
        <taxon>Sporolactobacillaceae</taxon>
        <taxon>Scopulibacillus</taxon>
    </lineage>
</organism>
<evidence type="ECO:0000259" key="11">
    <source>
        <dbReference type="PROSITE" id="PS50113"/>
    </source>
</evidence>
<dbReference type="InterPro" id="IPR025943">
    <property type="entry name" value="Sigma_54_int_dom_ATP-bd_2"/>
</dbReference>
<keyword evidence="5" id="KW-0238">DNA-binding</keyword>
<dbReference type="Gene3D" id="3.30.450.20">
    <property type="entry name" value="PAS domain"/>
    <property type="match status" value="1"/>
</dbReference>
<keyword evidence="13" id="KW-1185">Reference proteome</keyword>
<dbReference type="InterPro" id="IPR025662">
    <property type="entry name" value="Sigma_54_int_dom_ATP-bd_1"/>
</dbReference>
<evidence type="ECO:0000313" key="13">
    <source>
        <dbReference type="Proteomes" id="UP000295416"/>
    </source>
</evidence>
<dbReference type="Pfam" id="PF25601">
    <property type="entry name" value="AAA_lid_14"/>
    <property type="match status" value="1"/>
</dbReference>
<dbReference type="EMBL" id="SLXK01000006">
    <property type="protein sequence ID" value="TCP30195.1"/>
    <property type="molecule type" value="Genomic_DNA"/>
</dbReference>
<dbReference type="CDD" id="cd00130">
    <property type="entry name" value="PAS"/>
    <property type="match status" value="1"/>
</dbReference>
<dbReference type="InterPro" id="IPR030828">
    <property type="entry name" value="HTH_TyrR"/>
</dbReference>
<dbReference type="Gene3D" id="1.10.10.60">
    <property type="entry name" value="Homeodomain-like"/>
    <property type="match status" value="1"/>
</dbReference>